<dbReference type="GO" id="GO:0005634">
    <property type="term" value="C:nucleus"/>
    <property type="evidence" value="ECO:0007669"/>
    <property type="project" value="TreeGrafter"/>
</dbReference>
<dbReference type="STRING" id="984485.A0A1E4RFX0"/>
<dbReference type="EMBL" id="KV454543">
    <property type="protein sequence ID" value="ODV66126.1"/>
    <property type="molecule type" value="Genomic_DNA"/>
</dbReference>
<reference evidence="3" key="1">
    <citation type="submission" date="2016-05" db="EMBL/GenBank/DDBJ databases">
        <title>Comparative genomics of biotechnologically important yeasts.</title>
        <authorList>
            <consortium name="DOE Joint Genome Institute"/>
            <person name="Riley R."/>
            <person name="Haridas S."/>
            <person name="Wolfe K.H."/>
            <person name="Lopes M.R."/>
            <person name="Hittinger C.T."/>
            <person name="Goker M."/>
            <person name="Salamov A."/>
            <person name="Wisecaver J."/>
            <person name="Long T.M."/>
            <person name="Aerts A.L."/>
            <person name="Barry K."/>
            <person name="Choi C."/>
            <person name="Clum A."/>
            <person name="Coughlan A.Y."/>
            <person name="Deshpande S."/>
            <person name="Douglass A.P."/>
            <person name="Hanson S.J."/>
            <person name="Klenk H.-P."/>
            <person name="Labutti K."/>
            <person name="Lapidus A."/>
            <person name="Lindquist E."/>
            <person name="Lipzen A."/>
            <person name="Meier-Kolthoff J.P."/>
            <person name="Ohm R.A."/>
            <person name="Otillar R.P."/>
            <person name="Pangilinan J."/>
            <person name="Peng Y."/>
            <person name="Rokas A."/>
            <person name="Rosa C.A."/>
            <person name="Scheuner C."/>
            <person name="Sibirny A.A."/>
            <person name="Slot J.C."/>
            <person name="Stielow J.B."/>
            <person name="Sun H."/>
            <person name="Kurtzman C.P."/>
            <person name="Blackwell M."/>
            <person name="Grigoriev I.V."/>
            <person name="Jeffries T.W."/>
        </authorList>
    </citation>
    <scope>NUCLEOTIDE SEQUENCE [LARGE SCALE GENOMIC DNA]</scope>
    <source>
        <strain evidence="3">NRRL Y-1933</strain>
    </source>
</reference>
<feature type="domain" description="AAA+ ATPase" evidence="1">
    <location>
        <begin position="51"/>
        <end position="173"/>
    </location>
</feature>
<dbReference type="GO" id="GO:0017116">
    <property type="term" value="F:single-stranded DNA helicase activity"/>
    <property type="evidence" value="ECO:0007669"/>
    <property type="project" value="TreeGrafter"/>
</dbReference>
<dbReference type="Gene3D" id="1.10.8.60">
    <property type="match status" value="1"/>
</dbReference>
<protein>
    <submittedName>
        <fullName evidence="2">p-loop containing nucleoside triphosphate hydrolase protein</fullName>
    </submittedName>
</protein>
<dbReference type="InterPro" id="IPR027417">
    <property type="entry name" value="P-loop_NTPase"/>
</dbReference>
<organism evidence="2 3">
    <name type="scientific">Hyphopichia burtonii NRRL Y-1933</name>
    <dbReference type="NCBI Taxonomy" id="984485"/>
    <lineage>
        <taxon>Eukaryota</taxon>
        <taxon>Fungi</taxon>
        <taxon>Dikarya</taxon>
        <taxon>Ascomycota</taxon>
        <taxon>Saccharomycotina</taxon>
        <taxon>Pichiomycetes</taxon>
        <taxon>Debaryomycetaceae</taxon>
        <taxon>Hyphopichia</taxon>
    </lineage>
</organism>
<evidence type="ECO:0000313" key="2">
    <source>
        <dbReference type="EMBL" id="ODV66126.1"/>
    </source>
</evidence>
<dbReference type="Proteomes" id="UP000095085">
    <property type="component" value="Unassembled WGS sequence"/>
</dbReference>
<dbReference type="InterPro" id="IPR003959">
    <property type="entry name" value="ATPase_AAA_core"/>
</dbReference>
<dbReference type="GO" id="GO:0000731">
    <property type="term" value="P:DNA synthesis involved in DNA repair"/>
    <property type="evidence" value="ECO:0007669"/>
    <property type="project" value="TreeGrafter"/>
</dbReference>
<dbReference type="SUPFAM" id="SSF52540">
    <property type="entry name" value="P-loop containing nucleoside triphosphate hydrolases"/>
    <property type="match status" value="1"/>
</dbReference>
<dbReference type="RefSeq" id="XP_020075193.1">
    <property type="nucleotide sequence ID" value="XM_020221642.1"/>
</dbReference>
<dbReference type="InterPro" id="IPR051314">
    <property type="entry name" value="AAA_ATPase_RarA/MGS1/WRNIP1"/>
</dbReference>
<dbReference type="InterPro" id="IPR003593">
    <property type="entry name" value="AAA+_ATPase"/>
</dbReference>
<accession>A0A1E4RFX0</accession>
<dbReference type="CDD" id="cd18139">
    <property type="entry name" value="HLD_clamp_RarA"/>
    <property type="match status" value="1"/>
</dbReference>
<gene>
    <name evidence="2" type="ORF">HYPBUDRAFT_153625</name>
</gene>
<dbReference type="AlphaFoldDB" id="A0A1E4RFX0"/>
<dbReference type="GO" id="GO:0006261">
    <property type="term" value="P:DNA-templated DNA replication"/>
    <property type="evidence" value="ECO:0007669"/>
    <property type="project" value="TreeGrafter"/>
</dbReference>
<keyword evidence="2" id="KW-0378">Hydrolase</keyword>
<dbReference type="GO" id="GO:0016887">
    <property type="term" value="F:ATP hydrolysis activity"/>
    <property type="evidence" value="ECO:0007669"/>
    <property type="project" value="InterPro"/>
</dbReference>
<dbReference type="Gene3D" id="3.40.50.300">
    <property type="entry name" value="P-loop containing nucleotide triphosphate hydrolases"/>
    <property type="match status" value="1"/>
</dbReference>
<proteinExistence type="predicted"/>
<dbReference type="GO" id="GO:0005524">
    <property type="term" value="F:ATP binding"/>
    <property type="evidence" value="ECO:0007669"/>
    <property type="project" value="InterPro"/>
</dbReference>
<keyword evidence="3" id="KW-1185">Reference proteome</keyword>
<dbReference type="OrthoDB" id="10265467at2759"/>
<dbReference type="PANTHER" id="PTHR13779">
    <property type="entry name" value="WERNER HELICASE-INTERACTING PROTEIN 1 FAMILY MEMBER"/>
    <property type="match status" value="1"/>
</dbReference>
<name>A0A1E4RFX0_9ASCO</name>
<dbReference type="Pfam" id="PF00004">
    <property type="entry name" value="AAA"/>
    <property type="match status" value="1"/>
</dbReference>
<dbReference type="GeneID" id="30996191"/>
<evidence type="ECO:0000259" key="1">
    <source>
        <dbReference type="SMART" id="SM00382"/>
    </source>
</evidence>
<sequence>MNENEVKILKIRDGLPLSEVIRPSSLKDYIGQQHLINDNNGSIKNFIKLGYLPSMIIFGPPGVGKTTIARILSHETQYVFVEISATDSTVQDLKNLSIEISLENKLRASRHEMFLKVAIFVDEIHRLTKTQQDFLLPFIEDGNFVFIGATTVDPKKRIRRAILSRCQMFELSTLNQQELTLIIKRAILFENIRRKLTHQLQFLHYEENSLSILIQFANGDTRSVINLIELISNRFNNDTYKIDNGGLPISLDLNNLKSVVDTIIKVKSGLQNPSNIPFFIQLFDSMRGRFKSKDTQADLIKWTPVTRKINPHIVFKKSVPGCFMVKIRSNYLKSKINDSEIESEFEDENDFIKAPIATQNQKQQEWQDHMVYSDDSDVEPSSIYSDDDDDVKFIDIKKISSSKFNSLAAIHAFLTLLRNGESPIFILKQLLLFLVLFVKSDNYEIRKTLSVLKSIQISNTNITKVMSDLIIRLASLSHHNYKHSNYPLTILRWLKEFHTQNQKSTELQITLGPEDDCEITYDPSLVRRLLSDIDEDEDDQIREESGSNLGTINVESIDDLDNLFYIGIEEGYHVTPATFEHNFGLNSMISEVDLH</sequence>
<dbReference type="GO" id="GO:0008047">
    <property type="term" value="F:enzyme activator activity"/>
    <property type="evidence" value="ECO:0007669"/>
    <property type="project" value="TreeGrafter"/>
</dbReference>
<dbReference type="PANTHER" id="PTHR13779:SF7">
    <property type="entry name" value="ATPASE WRNIP1"/>
    <property type="match status" value="1"/>
</dbReference>
<dbReference type="CDD" id="cd00009">
    <property type="entry name" value="AAA"/>
    <property type="match status" value="1"/>
</dbReference>
<evidence type="ECO:0000313" key="3">
    <source>
        <dbReference type="Proteomes" id="UP000095085"/>
    </source>
</evidence>
<dbReference type="SMART" id="SM00382">
    <property type="entry name" value="AAA"/>
    <property type="match status" value="1"/>
</dbReference>